<keyword evidence="1" id="KW-0998">Cell outer membrane</keyword>
<comment type="function">
    <text evidence="1">Involved in the assembly of lipopolysaccharide (LPS) at the surface of the outer membrane.</text>
</comment>
<dbReference type="Proteomes" id="UP000244924">
    <property type="component" value="Unassembled WGS sequence"/>
</dbReference>
<dbReference type="InterPro" id="IPR020889">
    <property type="entry name" value="LipoPS_assembly_LptD"/>
</dbReference>
<evidence type="ECO:0000259" key="2">
    <source>
        <dbReference type="Pfam" id="PF04453"/>
    </source>
</evidence>
<proteinExistence type="inferred from homology"/>
<evidence type="ECO:0000313" key="3">
    <source>
        <dbReference type="EMBL" id="SPH18056.1"/>
    </source>
</evidence>
<dbReference type="OrthoDB" id="9760225at2"/>
<dbReference type="InterPro" id="IPR050218">
    <property type="entry name" value="LptD"/>
</dbReference>
<feature type="chain" id="PRO_5015365877" description="LPS-assembly protein LptD" evidence="1">
    <location>
        <begin position="21"/>
        <end position="713"/>
    </location>
</feature>
<feature type="domain" description="LptD C-terminal" evidence="2">
    <location>
        <begin position="268"/>
        <end position="619"/>
    </location>
</feature>
<dbReference type="GO" id="GO:1990351">
    <property type="term" value="C:transporter complex"/>
    <property type="evidence" value="ECO:0007669"/>
    <property type="project" value="TreeGrafter"/>
</dbReference>
<dbReference type="GO" id="GO:0015920">
    <property type="term" value="P:lipopolysaccharide transport"/>
    <property type="evidence" value="ECO:0007669"/>
    <property type="project" value="InterPro"/>
</dbReference>
<gene>
    <name evidence="1 3" type="primary">lptD</name>
    <name evidence="3" type="ORF">DEA8626_01586</name>
</gene>
<comment type="subcellular location">
    <subcellularLocation>
        <location evidence="1">Cell outer membrane</location>
    </subcellularLocation>
</comment>
<feature type="signal peptide" evidence="1">
    <location>
        <begin position="1"/>
        <end position="20"/>
    </location>
</feature>
<comment type="caution">
    <text evidence="1">Lacks conserved residue(s) required for the propagation of feature annotation.</text>
</comment>
<name>A0A2R8B673_9RHOB</name>
<evidence type="ECO:0000313" key="4">
    <source>
        <dbReference type="Proteomes" id="UP000244924"/>
    </source>
</evidence>
<dbReference type="HAMAP" id="MF_01411">
    <property type="entry name" value="LPS_assembly_LptD"/>
    <property type="match status" value="1"/>
</dbReference>
<dbReference type="GO" id="GO:0043165">
    <property type="term" value="P:Gram-negative-bacterium-type cell outer membrane assembly"/>
    <property type="evidence" value="ECO:0007669"/>
    <property type="project" value="UniProtKB-UniRule"/>
</dbReference>
<protein>
    <recommendedName>
        <fullName evidence="1">LPS-assembly protein LptD</fullName>
    </recommendedName>
</protein>
<keyword evidence="1" id="KW-0472">Membrane</keyword>
<evidence type="ECO:0000256" key="1">
    <source>
        <dbReference type="HAMAP-Rule" id="MF_01411"/>
    </source>
</evidence>
<keyword evidence="4" id="KW-1185">Reference proteome</keyword>
<sequence length="713" mass="79133" precursor="true">MMRQLLGAILLWLLALPAHAQDQATLVADRVYLSGDDTLTAEGAVEVFYRGARLTAEKIVYDQPTDQLTITGPIRLTEGGGMIVLADAAELSRDLQEGILTSARLVLDQQLQLAATEMARISGRYTRMSRVVASSCQVCPGNPTPLWEVRARRVIHDQQERQLYFDHAQFRVAGVPVFYLPRLRMPDPTLKRATGFLLPSIRTTSSLGPGIKLPYFIAMGDSRDLTLTPYVSSSRTRTLEFRYRQAFRKGELEMKGAVSRDDILMNETRGYLFGEGSFDLPRDFQLDFWVQGVSDDAYILDYGLGDIDRLASGVRVTRTRRNEHIEASVFRYWSLRAGDDNAVLPNLVGDFSFQRRFKPRYLGGEGKFAFEVHSQERRSAISTDANGDGVTDGRDVSRATAMVDWRRNWVLGNGILVSGAAQATADFYAVSQDVTFPGTITRFTPAAAVELRWPWVRSAPTGGASHVIEPVVQLVVSPDSTETVPNEDSQIVSFDEGNLFGFNRFSGADRHELGTRINMGLSWTRHDPAGWSLGITAGRVFRKNDLGQFGSASGLDGTSSDWLVAAQIETADGLRVINRAIFDDGFDFSRDELRVDYLTDRYTLAASYLWLTADPAEGRLSPSSEVVFDAGWSITPRWRGTVAGRYDFDADRAARASVGLEYRNECAAIDLSLSRRFTSSTSVSADTDFNLSVELLGFGSTTDGRMYRRSCVR</sequence>
<keyword evidence="1" id="KW-0732">Signal</keyword>
<dbReference type="Pfam" id="PF04453">
    <property type="entry name" value="LptD"/>
    <property type="match status" value="1"/>
</dbReference>
<accession>A0A2R8B673</accession>
<dbReference type="PANTHER" id="PTHR30189:SF1">
    <property type="entry name" value="LPS-ASSEMBLY PROTEIN LPTD"/>
    <property type="match status" value="1"/>
</dbReference>
<comment type="subunit">
    <text evidence="1">Component of the lipopolysaccharide transport and assembly complex.</text>
</comment>
<organism evidence="3 4">
    <name type="scientific">Albidovulum aquaemixtae</name>
    <dbReference type="NCBI Taxonomy" id="1542388"/>
    <lineage>
        <taxon>Bacteria</taxon>
        <taxon>Pseudomonadati</taxon>
        <taxon>Pseudomonadota</taxon>
        <taxon>Alphaproteobacteria</taxon>
        <taxon>Rhodobacterales</taxon>
        <taxon>Paracoccaceae</taxon>
        <taxon>Albidovulum</taxon>
    </lineage>
</organism>
<dbReference type="PANTHER" id="PTHR30189">
    <property type="entry name" value="LPS-ASSEMBLY PROTEIN"/>
    <property type="match status" value="1"/>
</dbReference>
<dbReference type="GO" id="GO:0009279">
    <property type="term" value="C:cell outer membrane"/>
    <property type="evidence" value="ECO:0007669"/>
    <property type="project" value="UniProtKB-SubCell"/>
</dbReference>
<reference evidence="3 4" key="1">
    <citation type="submission" date="2018-03" db="EMBL/GenBank/DDBJ databases">
        <authorList>
            <person name="Keele B.F."/>
        </authorList>
    </citation>
    <scope>NUCLEOTIDE SEQUENCE [LARGE SCALE GENOMIC DNA]</scope>
    <source>
        <strain evidence="3 4">CECT 8626</strain>
    </source>
</reference>
<dbReference type="EMBL" id="OMOQ01000001">
    <property type="protein sequence ID" value="SPH18056.1"/>
    <property type="molecule type" value="Genomic_DNA"/>
</dbReference>
<comment type="similarity">
    <text evidence="1">Belongs to the LptD family.</text>
</comment>
<dbReference type="AlphaFoldDB" id="A0A2R8B673"/>
<dbReference type="InterPro" id="IPR007543">
    <property type="entry name" value="LptD_C"/>
</dbReference>